<dbReference type="Pfam" id="PF00795">
    <property type="entry name" value="CN_hydrolase"/>
    <property type="match status" value="1"/>
</dbReference>
<feature type="chain" id="PRO_5006912230" evidence="1">
    <location>
        <begin position="28"/>
        <end position="142"/>
    </location>
</feature>
<dbReference type="Gene3D" id="3.60.110.10">
    <property type="entry name" value="Carbon-nitrogen hydrolase"/>
    <property type="match status" value="1"/>
</dbReference>
<sequence length="142" mass="15631">MYLCLGVKFRLALMGLITLGAVSYVQANSAKVLPSFKAAAVAYDPAWGDLDGNIERMVIGVENVAKQDVKLAVLPETANMGYIFDDFAMVRPFLDTVPGKTTDALLKVAQKYVCGSGTGRTRSSERFGLQHFSTDRSRRLYW</sequence>
<dbReference type="AlphaFoldDB" id="A0A0W0SQF7"/>
<keyword evidence="3" id="KW-0378">Hydrolase</keyword>
<feature type="domain" description="CN hydrolase" evidence="2">
    <location>
        <begin position="36"/>
        <end position="142"/>
    </location>
</feature>
<protein>
    <submittedName>
        <fullName evidence="3">Carbon-nitrogen hydrolase</fullName>
    </submittedName>
</protein>
<proteinExistence type="predicted"/>
<dbReference type="SUPFAM" id="SSF56317">
    <property type="entry name" value="Carbon-nitrogen hydrolase"/>
    <property type="match status" value="1"/>
</dbReference>
<dbReference type="InterPro" id="IPR003010">
    <property type="entry name" value="C-N_Hydrolase"/>
</dbReference>
<keyword evidence="1" id="KW-0732">Signal</keyword>
<organism evidence="3 4">
    <name type="scientific">Legionella drozanskii LLAP-1</name>
    <dbReference type="NCBI Taxonomy" id="1212489"/>
    <lineage>
        <taxon>Bacteria</taxon>
        <taxon>Pseudomonadati</taxon>
        <taxon>Pseudomonadota</taxon>
        <taxon>Gammaproteobacteria</taxon>
        <taxon>Legionellales</taxon>
        <taxon>Legionellaceae</taxon>
        <taxon>Legionella</taxon>
    </lineage>
</organism>
<keyword evidence="4" id="KW-1185">Reference proteome</keyword>
<evidence type="ECO:0000259" key="2">
    <source>
        <dbReference type="PROSITE" id="PS50263"/>
    </source>
</evidence>
<dbReference type="EMBL" id="LNXY01000028">
    <property type="protein sequence ID" value="KTC85453.1"/>
    <property type="molecule type" value="Genomic_DNA"/>
</dbReference>
<evidence type="ECO:0000256" key="1">
    <source>
        <dbReference type="SAM" id="SignalP"/>
    </source>
</evidence>
<dbReference type="STRING" id="1212489.Ldro_2625"/>
<name>A0A0W0SQF7_9GAMM</name>
<comment type="caution">
    <text evidence="3">The sequence shown here is derived from an EMBL/GenBank/DDBJ whole genome shotgun (WGS) entry which is preliminary data.</text>
</comment>
<dbReference type="InterPro" id="IPR036526">
    <property type="entry name" value="C-N_Hydrolase_sf"/>
</dbReference>
<dbReference type="Proteomes" id="UP000054736">
    <property type="component" value="Unassembled WGS sequence"/>
</dbReference>
<evidence type="ECO:0000313" key="3">
    <source>
        <dbReference type="EMBL" id="KTC85453.1"/>
    </source>
</evidence>
<dbReference type="PATRIC" id="fig|1212489.4.peg.2767"/>
<evidence type="ECO:0000313" key="4">
    <source>
        <dbReference type="Proteomes" id="UP000054736"/>
    </source>
</evidence>
<feature type="signal peptide" evidence="1">
    <location>
        <begin position="1"/>
        <end position="27"/>
    </location>
</feature>
<gene>
    <name evidence="3" type="ORF">Ldro_2625</name>
</gene>
<accession>A0A0W0SQF7</accession>
<dbReference type="GO" id="GO:0016787">
    <property type="term" value="F:hydrolase activity"/>
    <property type="evidence" value="ECO:0007669"/>
    <property type="project" value="UniProtKB-KW"/>
</dbReference>
<dbReference type="PROSITE" id="PS50263">
    <property type="entry name" value="CN_HYDROLASE"/>
    <property type="match status" value="1"/>
</dbReference>
<reference evidence="3 4" key="1">
    <citation type="submission" date="2015-11" db="EMBL/GenBank/DDBJ databases">
        <title>Genomic analysis of 38 Legionella species identifies large and diverse effector repertoires.</title>
        <authorList>
            <person name="Burstein D."/>
            <person name="Amaro F."/>
            <person name="Zusman T."/>
            <person name="Lifshitz Z."/>
            <person name="Cohen O."/>
            <person name="Gilbert J.A."/>
            <person name="Pupko T."/>
            <person name="Shuman H.A."/>
            <person name="Segal G."/>
        </authorList>
    </citation>
    <scope>NUCLEOTIDE SEQUENCE [LARGE SCALE GENOMIC DNA]</scope>
    <source>
        <strain evidence="3 4">ATCC 700990</strain>
    </source>
</reference>